<gene>
    <name evidence="2" type="ORF">MHPYR_60099</name>
</gene>
<name>A0A1Y5PR21_9MYCO</name>
<organism evidence="2">
    <name type="scientific">uncultured Mycobacterium sp</name>
    <dbReference type="NCBI Taxonomy" id="171292"/>
    <lineage>
        <taxon>Bacteria</taxon>
        <taxon>Bacillati</taxon>
        <taxon>Actinomycetota</taxon>
        <taxon>Actinomycetes</taxon>
        <taxon>Mycobacteriales</taxon>
        <taxon>Mycobacteriaceae</taxon>
        <taxon>Mycobacterium</taxon>
        <taxon>environmental samples</taxon>
    </lineage>
</organism>
<dbReference type="EMBL" id="FLQS01000056">
    <property type="protein sequence ID" value="SBS78611.1"/>
    <property type="molecule type" value="Genomic_DNA"/>
</dbReference>
<dbReference type="AlphaFoldDB" id="A0A1Y5PR21"/>
<proteinExistence type="predicted"/>
<evidence type="ECO:0008006" key="3">
    <source>
        <dbReference type="Google" id="ProtNLM"/>
    </source>
</evidence>
<evidence type="ECO:0000256" key="1">
    <source>
        <dbReference type="SAM" id="SignalP"/>
    </source>
</evidence>
<feature type="signal peptide" evidence="1">
    <location>
        <begin position="1"/>
        <end position="26"/>
    </location>
</feature>
<reference evidence="2" key="1">
    <citation type="submission" date="2016-03" db="EMBL/GenBank/DDBJ databases">
        <authorList>
            <person name="Ploux O."/>
        </authorList>
    </citation>
    <scope>NUCLEOTIDE SEQUENCE</scope>
    <source>
        <strain evidence="2">UC10</strain>
    </source>
</reference>
<accession>A0A1Y5PR21</accession>
<keyword evidence="1" id="KW-0732">Signal</keyword>
<protein>
    <recommendedName>
        <fullName evidence="3">PASTA domain-containing protein</fullName>
    </recommendedName>
</protein>
<evidence type="ECO:0000313" key="2">
    <source>
        <dbReference type="EMBL" id="SBS78611.1"/>
    </source>
</evidence>
<sequence>MRTTLTLAAVAAVGGIIAGPAATAWADGSAQSTINQLQNQGYTVNIDRIGTGPMSKCVVTNVRNPQTVTQWVPYTGPGRGNNRTILVPVVTSQTISVSLDCSAH</sequence>
<feature type="chain" id="PRO_5012441444" description="PASTA domain-containing protein" evidence="1">
    <location>
        <begin position="27"/>
        <end position="104"/>
    </location>
</feature>